<proteinExistence type="predicted"/>
<comment type="caution">
    <text evidence="5">The sequence shown here is derived from an EMBL/GenBank/DDBJ whole genome shotgun (WGS) entry which is preliminary data.</text>
</comment>
<feature type="transmembrane region" description="Helical" evidence="3">
    <location>
        <begin position="7"/>
        <end position="25"/>
    </location>
</feature>
<evidence type="ECO:0000256" key="2">
    <source>
        <dbReference type="SAM" id="MobiDB-lite"/>
    </source>
</evidence>
<dbReference type="InterPro" id="IPR008520">
    <property type="entry name" value="DUF802"/>
</dbReference>
<organism evidence="5 6">
    <name type="scientific">Xenophilus arseniciresistens</name>
    <dbReference type="NCBI Taxonomy" id="1283306"/>
    <lineage>
        <taxon>Bacteria</taxon>
        <taxon>Pseudomonadati</taxon>
        <taxon>Pseudomonadota</taxon>
        <taxon>Betaproteobacteria</taxon>
        <taxon>Burkholderiales</taxon>
        <taxon>Comamonadaceae</taxon>
        <taxon>Xenophilus</taxon>
    </lineage>
</organism>
<accession>A0AAE3T076</accession>
<dbReference type="Pfam" id="PF05650">
    <property type="entry name" value="DUF802"/>
    <property type="match status" value="4"/>
</dbReference>
<name>A0AAE3T076_9BURK</name>
<feature type="coiled-coil region" evidence="1">
    <location>
        <begin position="358"/>
        <end position="385"/>
    </location>
</feature>
<evidence type="ECO:0000256" key="1">
    <source>
        <dbReference type="SAM" id="Coils"/>
    </source>
</evidence>
<feature type="transmembrane region" description="Helical" evidence="3">
    <location>
        <begin position="148"/>
        <end position="174"/>
    </location>
</feature>
<dbReference type="RefSeq" id="WP_271427868.1">
    <property type="nucleotide sequence ID" value="NZ_JAQIPB010000003.1"/>
</dbReference>
<evidence type="ECO:0000313" key="6">
    <source>
        <dbReference type="Proteomes" id="UP001212602"/>
    </source>
</evidence>
<reference evidence="5" key="1">
    <citation type="submission" date="2023-01" db="EMBL/GenBank/DDBJ databases">
        <title>Xenophilus mangrovi sp. nov., isolated from soil of Mangrove nature reserve.</title>
        <authorList>
            <person name="Xu S."/>
            <person name="Liu Z."/>
            <person name="Xu Y."/>
        </authorList>
    </citation>
    <scope>NUCLEOTIDE SEQUENCE</scope>
    <source>
        <strain evidence="5">YW8</strain>
    </source>
</reference>
<evidence type="ECO:0000259" key="4">
    <source>
        <dbReference type="Pfam" id="PF05650"/>
    </source>
</evidence>
<keyword evidence="1" id="KW-0175">Coiled coil</keyword>
<dbReference type="Proteomes" id="UP001212602">
    <property type="component" value="Unassembled WGS sequence"/>
</dbReference>
<protein>
    <submittedName>
        <fullName evidence="5">DUF802 domain-containing protein</fullName>
    </submittedName>
</protein>
<feature type="domain" description="DUF802" evidence="4">
    <location>
        <begin position="499"/>
        <end position="551"/>
    </location>
</feature>
<evidence type="ECO:0000256" key="3">
    <source>
        <dbReference type="SAM" id="Phobius"/>
    </source>
</evidence>
<feature type="domain" description="DUF802" evidence="4">
    <location>
        <begin position="375"/>
        <end position="421"/>
    </location>
</feature>
<keyword evidence="3" id="KW-0812">Transmembrane</keyword>
<feature type="domain" description="DUF802" evidence="4">
    <location>
        <begin position="438"/>
        <end position="496"/>
    </location>
</feature>
<feature type="transmembrane region" description="Helical" evidence="3">
    <location>
        <begin position="106"/>
        <end position="128"/>
    </location>
</feature>
<evidence type="ECO:0000313" key="5">
    <source>
        <dbReference type="EMBL" id="MDA7416631.1"/>
    </source>
</evidence>
<keyword evidence="3" id="KW-0472">Membrane</keyword>
<keyword evidence="3" id="KW-1133">Transmembrane helix</keyword>
<feature type="compositionally biased region" description="Polar residues" evidence="2">
    <location>
        <begin position="397"/>
        <end position="406"/>
    </location>
</feature>
<dbReference type="AlphaFoldDB" id="A0AAE3T076"/>
<feature type="transmembrane region" description="Helical" evidence="3">
    <location>
        <begin position="31"/>
        <end position="50"/>
    </location>
</feature>
<dbReference type="EMBL" id="JAQIPB010000003">
    <property type="protein sequence ID" value="MDA7416631.1"/>
    <property type="molecule type" value="Genomic_DNA"/>
</dbReference>
<feature type="region of interest" description="Disordered" evidence="2">
    <location>
        <begin position="386"/>
        <end position="409"/>
    </location>
</feature>
<feature type="domain" description="DUF802" evidence="4">
    <location>
        <begin position="320"/>
        <end position="371"/>
    </location>
</feature>
<keyword evidence="6" id="KW-1185">Reference proteome</keyword>
<sequence>MSRLPHLVIFIAGLLAVGWVGAGYLGQHLLALAMTLLIAAFYILGAWELWRWRGYTAGLRQALAALTAPPAALDDWLQQLPPALRSAVRRRVEGERAGLPGPTLTPYLVGLLVLLGMLGTFMGMVVTLQGTGSALATATDLGTIRQSLSAPVLGLGLAFGTSVAGVAASAMLGLMSALARRERAQVVQQLDAQAASFLRGFSPARQHESTLALLQQQAGAMPALVEQVQTLMQTLARQQELLNERLGQNQSRFHEEAQSAYRALASSVDQSLQKSLDHSARVAAESLQPVVQATLAGLAEQGGQLQQAMAQRLHEQLAGLSERLEATSGAVAQNWQSALAEHQRSSEALSLSLQQTHAQAAREQAERQAALIEQLQARLDASSAQHSAQWHEALAHQQRNGEAQSGQTQAALEAAAARFDAVAQQFGQQAGQLFEGVDARLQGSVAAVAQQWEQALAQHAHSSQAMGERTQAALEAASTRFDALTQRFEQDSAALVNGVGTRLEGAVAQVVGQWEQALAQQGEASTRLAEQTRSALQAAGEGFGQQGEQLLQRLQAAQTEAQASSAAQEAQRLAAWHESLAALRDGLQQQWTQLAEANAARQQQLCDTLAGTVREITTQHEAHARGTLEQIGQLTEAAAEAPRAAADVVAQLRQKLSESMVRDNDMLSERARILETLSTLLDAVNHASTEQRGAIDALVSTSAQLMERVGARFGEQVDAQAGHLHQAAAQLQTGTAEIASLGEAFGGALAHFGQGHEKLIGQLARIEEALDASLARSDEQLAYYVAQAREVIDLSVMSQKQIIEDLQQIASRQARAGQAGA</sequence>
<gene>
    <name evidence="5" type="ORF">PGB34_09670</name>
</gene>